<reference evidence="1" key="2">
    <citation type="submission" date="2020-09" db="EMBL/GenBank/DDBJ databases">
        <authorList>
            <person name="Sun Q."/>
            <person name="Zhou Y."/>
        </authorList>
    </citation>
    <scope>NUCLEOTIDE SEQUENCE</scope>
    <source>
        <strain evidence="1">CGMCC 1.15152</strain>
    </source>
</reference>
<keyword evidence="2" id="KW-1185">Reference proteome</keyword>
<organism evidence="1 2">
    <name type="scientific">Microbacterium faecale</name>
    <dbReference type="NCBI Taxonomy" id="1804630"/>
    <lineage>
        <taxon>Bacteria</taxon>
        <taxon>Bacillati</taxon>
        <taxon>Actinomycetota</taxon>
        <taxon>Actinomycetes</taxon>
        <taxon>Micrococcales</taxon>
        <taxon>Microbacteriaceae</taxon>
        <taxon>Microbacterium</taxon>
    </lineage>
</organism>
<name>A0A916YEJ7_9MICO</name>
<accession>A0A916YEJ7</accession>
<proteinExistence type="predicted"/>
<gene>
    <name evidence="1" type="ORF">GCM10010915_23420</name>
</gene>
<sequence length="126" mass="14119">MHLSQLIDHPAETWARAIFGDVPDRGQRFIFHTLLRYRLTGGPSSSTIAGWPIVGRGETWVRLENQSASTVCHLIVDTDRASVSLTTLTYYRKSLGAWVWRPLSRVHRRLAPGLLRDAVRAIGVTG</sequence>
<dbReference type="EMBL" id="BMHO01000001">
    <property type="protein sequence ID" value="GGD41776.1"/>
    <property type="molecule type" value="Genomic_DNA"/>
</dbReference>
<reference evidence="1" key="1">
    <citation type="journal article" date="2014" name="Int. J. Syst. Evol. Microbiol.">
        <title>Complete genome sequence of Corynebacterium casei LMG S-19264T (=DSM 44701T), isolated from a smear-ripened cheese.</title>
        <authorList>
            <consortium name="US DOE Joint Genome Institute (JGI-PGF)"/>
            <person name="Walter F."/>
            <person name="Albersmeier A."/>
            <person name="Kalinowski J."/>
            <person name="Ruckert C."/>
        </authorList>
    </citation>
    <scope>NUCLEOTIDE SEQUENCE</scope>
    <source>
        <strain evidence="1">CGMCC 1.15152</strain>
    </source>
</reference>
<evidence type="ECO:0000313" key="2">
    <source>
        <dbReference type="Proteomes" id="UP000633205"/>
    </source>
</evidence>
<dbReference type="AlphaFoldDB" id="A0A916YEJ7"/>
<comment type="caution">
    <text evidence="1">The sequence shown here is derived from an EMBL/GenBank/DDBJ whole genome shotgun (WGS) entry which is preliminary data.</text>
</comment>
<evidence type="ECO:0000313" key="1">
    <source>
        <dbReference type="EMBL" id="GGD41776.1"/>
    </source>
</evidence>
<dbReference type="Proteomes" id="UP000633205">
    <property type="component" value="Unassembled WGS sequence"/>
</dbReference>
<protein>
    <recommendedName>
        <fullName evidence="3">DUF2867 domain-containing protein</fullName>
    </recommendedName>
</protein>
<evidence type="ECO:0008006" key="3">
    <source>
        <dbReference type="Google" id="ProtNLM"/>
    </source>
</evidence>